<accession>A0A8S9JS96</accession>
<comment type="caution">
    <text evidence="1">The sequence shown here is derived from an EMBL/GenBank/DDBJ whole genome shotgun (WGS) entry which is preliminary data.</text>
</comment>
<sequence>MASRIADYLFAFTGPQHCLPRAPKLASARFSPGVYAVRPIDLLLKGTRRTFLVPAKKRIGCIKAVSVPVAPPSADSAEDREQLADSYGFKQIGQDLPDNVTLKDIMDTLPKEVIQLFQ</sequence>
<reference evidence="1" key="1">
    <citation type="submission" date="2019-12" db="EMBL/GenBank/DDBJ databases">
        <title>Genome sequencing and annotation of Brassica cretica.</title>
        <authorList>
            <person name="Studholme D.J."/>
            <person name="Sarris P.F."/>
        </authorList>
    </citation>
    <scope>NUCLEOTIDE SEQUENCE</scope>
    <source>
        <strain evidence="1">PFS-102/07</strain>
        <tissue evidence="1">Leaf</tissue>
    </source>
</reference>
<gene>
    <name evidence="1" type="ORF">F2Q70_00034180</name>
</gene>
<name>A0A8S9JS96_BRACR</name>
<dbReference type="AlphaFoldDB" id="A0A8S9JS96"/>
<proteinExistence type="predicted"/>
<evidence type="ECO:0000313" key="1">
    <source>
        <dbReference type="EMBL" id="KAF2584568.1"/>
    </source>
</evidence>
<organism evidence="1">
    <name type="scientific">Brassica cretica</name>
    <name type="common">Mustard</name>
    <dbReference type="NCBI Taxonomy" id="69181"/>
    <lineage>
        <taxon>Eukaryota</taxon>
        <taxon>Viridiplantae</taxon>
        <taxon>Streptophyta</taxon>
        <taxon>Embryophyta</taxon>
        <taxon>Tracheophyta</taxon>
        <taxon>Spermatophyta</taxon>
        <taxon>Magnoliopsida</taxon>
        <taxon>eudicotyledons</taxon>
        <taxon>Gunneridae</taxon>
        <taxon>Pentapetalae</taxon>
        <taxon>rosids</taxon>
        <taxon>malvids</taxon>
        <taxon>Brassicales</taxon>
        <taxon>Brassicaceae</taxon>
        <taxon>Brassiceae</taxon>
        <taxon>Brassica</taxon>
    </lineage>
</organism>
<protein>
    <submittedName>
        <fullName evidence="1">Uncharacterized protein</fullName>
    </submittedName>
</protein>
<dbReference type="EMBL" id="QGKY02000246">
    <property type="protein sequence ID" value="KAF2584568.1"/>
    <property type="molecule type" value="Genomic_DNA"/>
</dbReference>